<gene>
    <name evidence="1" type="ORF">NDU88_000204</name>
</gene>
<protein>
    <submittedName>
        <fullName evidence="1">Uncharacterized protein</fullName>
    </submittedName>
</protein>
<proteinExistence type="predicted"/>
<evidence type="ECO:0000313" key="1">
    <source>
        <dbReference type="EMBL" id="KAJ1087009.1"/>
    </source>
</evidence>
<evidence type="ECO:0000313" key="2">
    <source>
        <dbReference type="Proteomes" id="UP001066276"/>
    </source>
</evidence>
<keyword evidence="2" id="KW-1185">Reference proteome</keyword>
<dbReference type="EMBL" id="JANPWB010000015">
    <property type="protein sequence ID" value="KAJ1087009.1"/>
    <property type="molecule type" value="Genomic_DNA"/>
</dbReference>
<reference evidence="1" key="1">
    <citation type="journal article" date="2022" name="bioRxiv">
        <title>Sequencing and chromosome-scale assembly of the giantPleurodeles waltlgenome.</title>
        <authorList>
            <person name="Brown T."/>
            <person name="Elewa A."/>
            <person name="Iarovenko S."/>
            <person name="Subramanian E."/>
            <person name="Araus A.J."/>
            <person name="Petzold A."/>
            <person name="Susuki M."/>
            <person name="Suzuki K.-i.T."/>
            <person name="Hayashi T."/>
            <person name="Toyoda A."/>
            <person name="Oliveira C."/>
            <person name="Osipova E."/>
            <person name="Leigh N.D."/>
            <person name="Simon A."/>
            <person name="Yun M.H."/>
        </authorList>
    </citation>
    <scope>NUCLEOTIDE SEQUENCE</scope>
    <source>
        <strain evidence="1">20211129_DDA</strain>
        <tissue evidence="1">Liver</tissue>
    </source>
</reference>
<comment type="caution">
    <text evidence="1">The sequence shown here is derived from an EMBL/GenBank/DDBJ whole genome shotgun (WGS) entry which is preliminary data.</text>
</comment>
<sequence length="108" mass="12158">MREGGGDRPRLFKERRLMESCVRTQHGDPPGQSNFTHDVIGSKVPPQTPGLVYGFTLDLRSLVTMQEQVSFGRGTEFYIILRDAPTDVRRDVLCVKRKLALHPPAPVL</sequence>
<dbReference type="AlphaFoldDB" id="A0AAV7L7V4"/>
<accession>A0AAV7L7V4</accession>
<organism evidence="1 2">
    <name type="scientific">Pleurodeles waltl</name>
    <name type="common">Iberian ribbed newt</name>
    <dbReference type="NCBI Taxonomy" id="8319"/>
    <lineage>
        <taxon>Eukaryota</taxon>
        <taxon>Metazoa</taxon>
        <taxon>Chordata</taxon>
        <taxon>Craniata</taxon>
        <taxon>Vertebrata</taxon>
        <taxon>Euteleostomi</taxon>
        <taxon>Amphibia</taxon>
        <taxon>Batrachia</taxon>
        <taxon>Caudata</taxon>
        <taxon>Salamandroidea</taxon>
        <taxon>Salamandridae</taxon>
        <taxon>Pleurodelinae</taxon>
        <taxon>Pleurodeles</taxon>
    </lineage>
</organism>
<name>A0AAV7L7V4_PLEWA</name>
<dbReference type="Proteomes" id="UP001066276">
    <property type="component" value="Chromosome 11"/>
</dbReference>